<organism evidence="9 10">
    <name type="scientific">Micromonas commoda (strain RCC299 / NOUM17 / CCMP2709)</name>
    <name type="common">Picoplanktonic green alga</name>
    <dbReference type="NCBI Taxonomy" id="296587"/>
    <lineage>
        <taxon>Eukaryota</taxon>
        <taxon>Viridiplantae</taxon>
        <taxon>Chlorophyta</taxon>
        <taxon>Mamiellophyceae</taxon>
        <taxon>Mamiellales</taxon>
        <taxon>Mamiellaceae</taxon>
        <taxon>Micromonas</taxon>
    </lineage>
</organism>
<dbReference type="GO" id="GO:0005337">
    <property type="term" value="F:nucleoside transmembrane transporter activity"/>
    <property type="evidence" value="ECO:0007669"/>
    <property type="project" value="InterPro"/>
</dbReference>
<evidence type="ECO:0000256" key="8">
    <source>
        <dbReference type="SAM" id="Phobius"/>
    </source>
</evidence>
<keyword evidence="6 8" id="KW-0472">Membrane</keyword>
<dbReference type="eggNOG" id="KOG1479">
    <property type="taxonomic scope" value="Eukaryota"/>
</dbReference>
<dbReference type="PRINTS" id="PR01130">
    <property type="entry name" value="DERENTRNSPRT"/>
</dbReference>
<feature type="region of interest" description="Disordered" evidence="7">
    <location>
        <begin position="256"/>
        <end position="309"/>
    </location>
</feature>
<name>C1E8L1_MICCC</name>
<evidence type="ECO:0000313" key="9">
    <source>
        <dbReference type="EMBL" id="ACO64531.1"/>
    </source>
</evidence>
<proteinExistence type="inferred from homology"/>
<accession>C1E8L1</accession>
<feature type="transmembrane region" description="Helical" evidence="8">
    <location>
        <begin position="34"/>
        <end position="60"/>
    </location>
</feature>
<evidence type="ECO:0000256" key="4">
    <source>
        <dbReference type="ARBA" id="ARBA00022692"/>
    </source>
</evidence>
<dbReference type="OMA" id="TERAYFD"/>
<feature type="transmembrane region" description="Helical" evidence="8">
    <location>
        <begin position="315"/>
        <end position="335"/>
    </location>
</feature>
<comment type="similarity">
    <text evidence="2">Belongs to the SLC29A/ENT transporter (TC 2.A.57) family.</text>
</comment>
<evidence type="ECO:0000256" key="1">
    <source>
        <dbReference type="ARBA" id="ARBA00004141"/>
    </source>
</evidence>
<dbReference type="PIRSF" id="PIRSF016379">
    <property type="entry name" value="ENT"/>
    <property type="match status" value="1"/>
</dbReference>
<comment type="subcellular location">
    <subcellularLocation>
        <location evidence="1">Membrane</location>
        <topology evidence="1">Multi-pass membrane protein</topology>
    </subcellularLocation>
</comment>
<dbReference type="GO" id="GO:0005886">
    <property type="term" value="C:plasma membrane"/>
    <property type="evidence" value="ECO:0007669"/>
    <property type="project" value="TreeGrafter"/>
</dbReference>
<keyword evidence="5 8" id="KW-1133">Transmembrane helix</keyword>
<evidence type="ECO:0000313" key="10">
    <source>
        <dbReference type="Proteomes" id="UP000002009"/>
    </source>
</evidence>
<dbReference type="Proteomes" id="UP000002009">
    <property type="component" value="Chromosome 6"/>
</dbReference>
<feature type="transmembrane region" description="Helical" evidence="8">
    <location>
        <begin position="497"/>
        <end position="517"/>
    </location>
</feature>
<evidence type="ECO:0000256" key="6">
    <source>
        <dbReference type="ARBA" id="ARBA00023136"/>
    </source>
</evidence>
<evidence type="ECO:0000256" key="5">
    <source>
        <dbReference type="ARBA" id="ARBA00022989"/>
    </source>
</evidence>
<dbReference type="AlphaFoldDB" id="C1E8L1"/>
<dbReference type="RefSeq" id="XP_002503273.1">
    <property type="nucleotide sequence ID" value="XM_002503227.1"/>
</dbReference>
<dbReference type="PANTHER" id="PTHR10332:SF10">
    <property type="entry name" value="EQUILIBRATIVE NUCLEOSIDE TRANSPORTER 4"/>
    <property type="match status" value="1"/>
</dbReference>
<feature type="transmembrane region" description="Helical" evidence="8">
    <location>
        <begin position="138"/>
        <end position="159"/>
    </location>
</feature>
<keyword evidence="4 8" id="KW-0812">Transmembrane</keyword>
<dbReference type="EMBL" id="CP001327">
    <property type="protein sequence ID" value="ACO64531.1"/>
    <property type="molecule type" value="Genomic_DNA"/>
</dbReference>
<dbReference type="OrthoDB" id="1856718at2759"/>
<evidence type="ECO:0000256" key="2">
    <source>
        <dbReference type="ARBA" id="ARBA00007965"/>
    </source>
</evidence>
<feature type="transmembrane region" description="Helical" evidence="8">
    <location>
        <begin position="455"/>
        <end position="476"/>
    </location>
</feature>
<sequence>MARDASTSDHLLGDADADPERPDDDRPRDDRFGLCYIVFLLAGAGTMFPWNVFITERAYFDVRLFAPPFTPALADSFESVFGVVYLLTNACAQYAMVVTGVANRLSPGAMLTAPLFAMAVLLALTGCITYARRMSGDATMAITLVTLMTLGVLTALVQAGSFALASVLPPVYNQAIMSGQAVAGIATAVIALLSTAAGRSGDDDASDEEADAIAAQAAAYFFTSALAVFGCAASTRFLERIPFYAAAAARAAQLSGPNRRGMGSAPSHHRLDSDATTVPLLDPWGDGDGDETAEEDDGEDEDDGEAAGTAGDGRWFYRLAVALTFTVTLCVFPAVTSSVCSAANGATSPPCLRRPERGTSRLLGDLFVPTLFLVFNVGDLCGRAFANVYPRTTTTTTSSTTTGATTSLTTGAAPGGRSVFACALARFALVPPLWACNVVVPGRWRFPRFLAGTDVAPALLVAALAFTNGHLASVCMMYGPSRLVPRERAEEGVKMSFACIAGLGAGSVASFALYSLLQS</sequence>
<feature type="transmembrane region" description="Helical" evidence="8">
    <location>
        <begin position="213"/>
        <end position="233"/>
    </location>
</feature>
<dbReference type="STRING" id="296587.C1E8L1"/>
<dbReference type="InParanoid" id="C1E8L1"/>
<evidence type="ECO:0000256" key="7">
    <source>
        <dbReference type="SAM" id="MobiDB-lite"/>
    </source>
</evidence>
<gene>
    <name evidence="9" type="ORF">MICPUN_59412</name>
</gene>
<feature type="transmembrane region" description="Helical" evidence="8">
    <location>
        <begin position="171"/>
        <end position="193"/>
    </location>
</feature>
<dbReference type="InterPro" id="IPR002259">
    <property type="entry name" value="Eqnu_transpt"/>
</dbReference>
<dbReference type="PANTHER" id="PTHR10332">
    <property type="entry name" value="EQUILIBRATIVE NUCLEOSIDE TRANSPORTER"/>
    <property type="match status" value="1"/>
</dbReference>
<keyword evidence="10" id="KW-1185">Reference proteome</keyword>
<dbReference type="KEGG" id="mis:MICPUN_59412"/>
<feature type="transmembrane region" description="Helical" evidence="8">
    <location>
        <begin position="109"/>
        <end position="132"/>
    </location>
</feature>
<dbReference type="GeneID" id="8244202"/>
<evidence type="ECO:0000256" key="3">
    <source>
        <dbReference type="ARBA" id="ARBA00022448"/>
    </source>
</evidence>
<reference evidence="9 10" key="1">
    <citation type="journal article" date="2009" name="Science">
        <title>Green evolution and dynamic adaptations revealed by genomes of the marine picoeukaryotes Micromonas.</title>
        <authorList>
            <person name="Worden A.Z."/>
            <person name="Lee J.H."/>
            <person name="Mock T."/>
            <person name="Rouze P."/>
            <person name="Simmons M.P."/>
            <person name="Aerts A.L."/>
            <person name="Allen A.E."/>
            <person name="Cuvelier M.L."/>
            <person name="Derelle E."/>
            <person name="Everett M.V."/>
            <person name="Foulon E."/>
            <person name="Grimwood J."/>
            <person name="Gundlach H."/>
            <person name="Henrissat B."/>
            <person name="Napoli C."/>
            <person name="McDonald S.M."/>
            <person name="Parker M.S."/>
            <person name="Rombauts S."/>
            <person name="Salamov A."/>
            <person name="Von Dassow P."/>
            <person name="Badger J.H."/>
            <person name="Coutinho P.M."/>
            <person name="Demir E."/>
            <person name="Dubchak I."/>
            <person name="Gentemann C."/>
            <person name="Eikrem W."/>
            <person name="Gready J.E."/>
            <person name="John U."/>
            <person name="Lanier W."/>
            <person name="Lindquist E.A."/>
            <person name="Lucas S."/>
            <person name="Mayer K.F."/>
            <person name="Moreau H."/>
            <person name="Not F."/>
            <person name="Otillar R."/>
            <person name="Panaud O."/>
            <person name="Pangilinan J."/>
            <person name="Paulsen I."/>
            <person name="Piegu B."/>
            <person name="Poliakov A."/>
            <person name="Robbens S."/>
            <person name="Schmutz J."/>
            <person name="Toulza E."/>
            <person name="Wyss T."/>
            <person name="Zelensky A."/>
            <person name="Zhou K."/>
            <person name="Armbrust E.V."/>
            <person name="Bhattacharya D."/>
            <person name="Goodenough U.W."/>
            <person name="Van de Peer Y."/>
            <person name="Grigoriev I.V."/>
        </authorList>
    </citation>
    <scope>NUCLEOTIDE SEQUENCE [LARGE SCALE GENOMIC DNA]</scope>
    <source>
        <strain evidence="10">RCC299 / NOUM17</strain>
    </source>
</reference>
<feature type="region of interest" description="Disordered" evidence="7">
    <location>
        <begin position="1"/>
        <end position="26"/>
    </location>
</feature>
<feature type="transmembrane region" description="Helical" evidence="8">
    <location>
        <begin position="80"/>
        <end position="102"/>
    </location>
</feature>
<dbReference type="Pfam" id="PF01733">
    <property type="entry name" value="Nucleoside_tran"/>
    <property type="match status" value="2"/>
</dbReference>
<feature type="compositionally biased region" description="Acidic residues" evidence="7">
    <location>
        <begin position="285"/>
        <end position="305"/>
    </location>
</feature>
<keyword evidence="3" id="KW-0813">Transport</keyword>
<protein>
    <submittedName>
        <fullName evidence="9">Equilibrative nucleoside transporter family</fullName>
    </submittedName>
</protein>